<reference evidence="1" key="1">
    <citation type="submission" date="2022-10" db="EMBL/GenBank/DDBJ databases">
        <title>Complete Genome of Trichothecium roseum strain YXFP-22015, a Plant Pathogen Isolated from Citrus.</title>
        <authorList>
            <person name="Wang Y."/>
            <person name="Zhu L."/>
        </authorList>
    </citation>
    <scope>NUCLEOTIDE SEQUENCE</scope>
    <source>
        <strain evidence="1">YXFP-22015</strain>
    </source>
</reference>
<comment type="caution">
    <text evidence="1">The sequence shown here is derived from an EMBL/GenBank/DDBJ whole genome shotgun (WGS) entry which is preliminary data.</text>
</comment>
<dbReference type="EMBL" id="CM047941">
    <property type="protein sequence ID" value="KAI9902700.1"/>
    <property type="molecule type" value="Genomic_DNA"/>
</dbReference>
<accession>A0ACC0VA43</accession>
<evidence type="ECO:0000313" key="2">
    <source>
        <dbReference type="Proteomes" id="UP001163324"/>
    </source>
</evidence>
<name>A0ACC0VA43_9HYPO</name>
<protein>
    <submittedName>
        <fullName evidence="1">Uncharacterized protein</fullName>
    </submittedName>
</protein>
<proteinExistence type="predicted"/>
<evidence type="ECO:0000313" key="1">
    <source>
        <dbReference type="EMBL" id="KAI9902700.1"/>
    </source>
</evidence>
<sequence length="1296" mass="140939">MAMRGPRLQVGSSAWVSEERSCALQIAQSEAEEFSFSARNEMEWLNEHMAGIFNENEVNIAETFKTPGKLRGKTPRTGRKPAPSEARAPLTDVFAPAPNATNASIAQPISQARSPLPVTGALASSSSPSKPAGRTLHVFSPKHAAPALSFKDSGYHGSQDVYGDSILADDDIADSQRTIFDQSRHNTTNTMLTIMHQSPQHTLSATSPEKIMQVCKQDETMDITEDEPAEDVPAHYSDSPMKHHDTSEANAPTSPIKDDEDALKSVQATSPSPATNMYSDEAMQSPAGDEHDSSTHSPSDTSSPIRPMVRKSSLNFASLPAREPLGGAKSTGGRVSRTSHLENHRTSYYSRPTGGKSLGNLTKRDEDEESQDEMDIDNETTQVSDDKGKSNLNHNRAYTQRLQDQISMLGKSQPNPTRPSKSIHGTGAGQQTAPASQSVQEPKSPAPTRIEQSKATPGAFPDDDDDWIDPPAPVEEPTQSQSSRPPLAKSFSTDVMEGIHKDDTVSGAGFGEGSTSPEQPVESPTQRSRFWHVKSTSVSAVPTAPRQQNDTEALTRTMTVSTEGAAESPESVRPQTPKSPSRFGRESPLKQVKNKFSSILKSSRGFLASSAAVSAEGKTFSSPSTTTLAVHTAQSTESIIPQDKADNQKSMTLANPLGKDASPTKPVAKRTRASTEREKEEKRREREAKLQEEQLDKLEKAREKEREKARVFSKEQEKMASLEKQVAEQKPEKPAVKETPRPTRSSPRHKNTQGDDAAASEAIDENQEMADAPPMSIPPPSIPRATGPGQAPRAKELRRPVKPTKDVQTKAKQAPTVIRVNTGSQHSQYHVPAGSFPAAASESVGSSTSQPAVQPSAPKASKASLQNKSSGSNLKSSGGRPKALDLAAKKREQDEKEAQRRREAKAEMERKRAAAQEEQRRQEQQKRQEAERQRQKERDEAAQTEARKTAQRQAMIDKAKQTRAPPPAPRSKPNGPPDFVASSSQSSSTRPPSRLESNLQRSHDEGNRPVNAVLSTASKAGVKRTLGPDTNNDAPARPPSRIGQPYQAKDAKRRRTSETRPDELDASSPPNIKGPPVRPSAGFKKEIPKKSIFTNGYGQAPPSATRDLFKAAVTAQHGGHPKGGNVPDMAQFSKGAIPFAPNPNPAGPAHKTPGRPGGLPYPQKSAAKPAARSSPRFQNGESIELPEIQTDDESDEEDDGPGMVAAWADSPEIKRALMRQETMDPSQIFGPPAPLNMEEVFNKSKDKWHKFRKRTSSANWSGVDRLTEDDIRKDMAARDKLRRDGAWSYDMSKEMM</sequence>
<dbReference type="Proteomes" id="UP001163324">
    <property type="component" value="Chromosome 2"/>
</dbReference>
<keyword evidence="2" id="KW-1185">Reference proteome</keyword>
<gene>
    <name evidence="1" type="ORF">N3K66_002052</name>
</gene>
<organism evidence="1 2">
    <name type="scientific">Trichothecium roseum</name>
    <dbReference type="NCBI Taxonomy" id="47278"/>
    <lineage>
        <taxon>Eukaryota</taxon>
        <taxon>Fungi</taxon>
        <taxon>Dikarya</taxon>
        <taxon>Ascomycota</taxon>
        <taxon>Pezizomycotina</taxon>
        <taxon>Sordariomycetes</taxon>
        <taxon>Hypocreomycetidae</taxon>
        <taxon>Hypocreales</taxon>
        <taxon>Hypocreales incertae sedis</taxon>
        <taxon>Trichothecium</taxon>
    </lineage>
</organism>